<feature type="compositionally biased region" description="Basic and acidic residues" evidence="1">
    <location>
        <begin position="141"/>
        <end position="152"/>
    </location>
</feature>
<proteinExistence type="predicted"/>
<feature type="region of interest" description="Disordered" evidence="1">
    <location>
        <begin position="128"/>
        <end position="161"/>
    </location>
</feature>
<feature type="region of interest" description="Disordered" evidence="1">
    <location>
        <begin position="918"/>
        <end position="941"/>
    </location>
</feature>
<sequence>MAVSRPQRQLCGDCNTRLATSPNRCLSATLYRAASQWCQVHPSRQRSLLRFSVPGCGPLSHKGSEPRAQQRLPRRDSADESSEAGVELATAIRTCNNPSQLLDLYRRRGTDFTALHAHSVLNRLVDVTSSSPCGGSSYRNEASEQDGRRMHDNSGTPQHMPQLTGRLRVHQGQEVAQPPLHGEQDQDAERRESNYLASTSESSATPSARGGAHIQQQKVLMPQRGKRVISHALGQGLEQQQQQEEDHAPSIAGDTQRAGGAVFESSYDQSGATSPLPPPPRRLVVSMVSGLVAVLSHTCHRLDGRGVAETARALSRLRYQDSSLIRRLEQRALKLLLNVPSPRSGQVAMGTRVRGRQQRPHGAGGNGSNSSSGGYNLPDRTNLGSTADPNTRKEKQQFQQPREQNQSNSSSLLQALQHKTTAAETVRTGMDEDDIYTMVTAFGAMGHRPSAAWRAAAVQATERHLSSYAASPRGRLPLLISSIGGFGAAPPSGWLRTACAAMRPRLVACPPAQLRALLAGLAAMEHNPGDAWMREYLAASERQLGDYSPWELVSTVASLAKLRCSPGEIWLERFYACTAVLMGTAGGLTGRLAAIMLSSLAKLNCKPAGEWLSLLLLGTRRSLGDATAEELTDMLVALSRLRFRPPEPWLQQFFTASFQRLPFQTPEQCCATAVALSKLGRRPQALWLEELARHMGSKLALMSAGQQSSALVALVELGYVPPAAWLEAYEKQSNPKLAENSTGELCQALAALAKVGFRPQASWLYAFIMAAYSKLDSFDSAQLNLVFGCLPALTPHGSWLDEIIQICAAETAMRAVQPQKSTYQQASEPEHQTALDEGLWPAAPAEITVVTALAPALALASEPEPEPEPAPAPDAGAIFSVDAAAKLSDPEALVLQEASVSSLTVDAAALTTNSSTLSTAAAGDKDTAAAGNGDEQEVQDARKESMLAQLKGAQELTVPVELNGTIPISPELMHAAGGVMSGAAPCSPRFNSATASVGFGLFSDVAQKELIPDLVAINGVADGFDAASIQRIPEAERLLLDSGAAAAEALAAATLADYNALDTSNDGNSSNGGRSGKNDDGKRNGSRVTSRSRGRGDGHGGGGDGGAPGGRTGGGGGWDDELMANMSAGGSGSIGTSGSNGRTPDIGLLQRPRVTRAPATAVLAASSSIAPLDAPDTVLSASTAVEPVRTAAVQPTVVFEASRGESGRGSGQGLRLETQTAAVSIPAAEVVMLKPKLRPPISTPQTNTMGSTTDASVLMAAPAVATTEALGAGAAAAISSISDNSAVKASQPVLPFSSAGPDAVKGMPTVQASSSSLMAPASVTISNAAVTGISTNMSNNGCVQYLDSASLSRLMGASDGPPGPDFSSCQKLARAGRTAHDGTASGPFHLGRIWTNEASGSPGCGTAVARPMPSPSG</sequence>
<feature type="region of interest" description="Disordered" evidence="1">
    <location>
        <begin position="177"/>
        <end position="221"/>
    </location>
</feature>
<gene>
    <name evidence="2" type="ORF">VaNZ11_011486</name>
</gene>
<feature type="compositionally biased region" description="Low complexity" evidence="1">
    <location>
        <begin position="404"/>
        <end position="417"/>
    </location>
</feature>
<organism evidence="2 3">
    <name type="scientific">Volvox africanus</name>
    <dbReference type="NCBI Taxonomy" id="51714"/>
    <lineage>
        <taxon>Eukaryota</taxon>
        <taxon>Viridiplantae</taxon>
        <taxon>Chlorophyta</taxon>
        <taxon>core chlorophytes</taxon>
        <taxon>Chlorophyceae</taxon>
        <taxon>CS clade</taxon>
        <taxon>Chlamydomonadales</taxon>
        <taxon>Volvocaceae</taxon>
        <taxon>Volvox</taxon>
    </lineage>
</organism>
<name>A0ABQ5SBM2_9CHLO</name>
<evidence type="ECO:0000256" key="1">
    <source>
        <dbReference type="SAM" id="MobiDB-lite"/>
    </source>
</evidence>
<feature type="compositionally biased region" description="Low complexity" evidence="1">
    <location>
        <begin position="197"/>
        <end position="208"/>
    </location>
</feature>
<reference evidence="2 3" key="1">
    <citation type="journal article" date="2023" name="IScience">
        <title>Expanded male sex-determining region conserved during the evolution of homothallism in the green alga Volvox.</title>
        <authorList>
            <person name="Yamamoto K."/>
            <person name="Matsuzaki R."/>
            <person name="Mahakham W."/>
            <person name="Heman W."/>
            <person name="Sekimoto H."/>
            <person name="Kawachi M."/>
            <person name="Minakuchi Y."/>
            <person name="Toyoda A."/>
            <person name="Nozaki H."/>
        </authorList>
    </citation>
    <scope>NUCLEOTIDE SEQUENCE [LARGE SCALE GENOMIC DNA]</scope>
    <source>
        <strain evidence="2 3">NIES-4468</strain>
    </source>
</reference>
<comment type="caution">
    <text evidence="2">The sequence shown here is derived from an EMBL/GenBank/DDBJ whole genome shotgun (WGS) entry which is preliminary data.</text>
</comment>
<feature type="region of interest" description="Disordered" evidence="1">
    <location>
        <begin position="59"/>
        <end position="84"/>
    </location>
</feature>
<protein>
    <submittedName>
        <fullName evidence="2">Uncharacterized protein</fullName>
    </submittedName>
</protein>
<feature type="region of interest" description="Disordered" evidence="1">
    <location>
        <begin position="342"/>
        <end position="419"/>
    </location>
</feature>
<dbReference type="EMBL" id="BSDZ01000078">
    <property type="protein sequence ID" value="GLI67300.1"/>
    <property type="molecule type" value="Genomic_DNA"/>
</dbReference>
<feature type="compositionally biased region" description="Polar residues" evidence="1">
    <location>
        <begin position="128"/>
        <end position="140"/>
    </location>
</feature>
<feature type="region of interest" description="Disordered" evidence="1">
    <location>
        <begin position="236"/>
        <end position="256"/>
    </location>
</feature>
<dbReference type="Proteomes" id="UP001165090">
    <property type="component" value="Unassembled WGS sequence"/>
</dbReference>
<feature type="compositionally biased region" description="Basic and acidic residues" evidence="1">
    <location>
        <begin position="182"/>
        <end position="193"/>
    </location>
</feature>
<feature type="compositionally biased region" description="Gly residues" evidence="1">
    <location>
        <begin position="1099"/>
        <end position="1117"/>
    </location>
</feature>
<feature type="compositionally biased region" description="Low complexity" evidence="1">
    <location>
        <begin position="918"/>
        <end position="933"/>
    </location>
</feature>
<evidence type="ECO:0000313" key="2">
    <source>
        <dbReference type="EMBL" id="GLI67300.1"/>
    </source>
</evidence>
<evidence type="ECO:0000313" key="3">
    <source>
        <dbReference type="Proteomes" id="UP001165090"/>
    </source>
</evidence>
<keyword evidence="3" id="KW-1185">Reference proteome</keyword>
<accession>A0ABQ5SBM2</accession>
<feature type="region of interest" description="Disordered" evidence="1">
    <location>
        <begin position="1061"/>
        <end position="1147"/>
    </location>
</feature>
<feature type="compositionally biased region" description="Low complexity" evidence="1">
    <location>
        <begin position="1061"/>
        <end position="1072"/>
    </location>
</feature>